<name>A0A2K9NFP8_9PROT</name>
<dbReference type="OrthoDB" id="7365019at2"/>
<evidence type="ECO:0000313" key="1">
    <source>
        <dbReference type="EMBL" id="AUN31928.1"/>
    </source>
</evidence>
<dbReference type="RefSeq" id="WP_054170391.1">
    <property type="nucleotide sequence ID" value="NZ_BMGN01000012.1"/>
</dbReference>
<reference evidence="1 2" key="1">
    <citation type="submission" date="2017-12" db="EMBL/GenBank/DDBJ databases">
        <title>Genomes of bacteria within cyanobacterial aggregates.</title>
        <authorList>
            <person name="Cai H."/>
        </authorList>
    </citation>
    <scope>NUCLEOTIDE SEQUENCE [LARGE SCALE GENOMIC DNA]</scope>
    <source>
        <strain evidence="1 2">TH16</strain>
    </source>
</reference>
<dbReference type="AlphaFoldDB" id="A0A2K9NFP8"/>
<dbReference type="Proteomes" id="UP000234752">
    <property type="component" value="Chromosome eg_2"/>
</dbReference>
<proteinExistence type="predicted"/>
<accession>A0A2K9NFP8</accession>
<protein>
    <submittedName>
        <fullName evidence="1">Adenosine deaminase</fullName>
    </submittedName>
</protein>
<gene>
    <name evidence="1" type="ORF">C0V82_15960</name>
</gene>
<dbReference type="EMBL" id="CP025612">
    <property type="protein sequence ID" value="AUN31928.1"/>
    <property type="molecule type" value="Genomic_DNA"/>
</dbReference>
<sequence length="68" mass="7744">MMPAEEDIVERLRRRAARARDRYPDEADDPATLVGGLIQDYEAAADELQRMRDALKDLSRQALRAMLG</sequence>
<keyword evidence="2" id="KW-1185">Reference proteome</keyword>
<dbReference type="KEGG" id="ncb:C0V82_15960"/>
<organism evidence="1 2">
    <name type="scientific">Niveispirillum cyanobacteriorum</name>
    <dbReference type="NCBI Taxonomy" id="1612173"/>
    <lineage>
        <taxon>Bacteria</taxon>
        <taxon>Pseudomonadati</taxon>
        <taxon>Pseudomonadota</taxon>
        <taxon>Alphaproteobacteria</taxon>
        <taxon>Rhodospirillales</taxon>
        <taxon>Azospirillaceae</taxon>
        <taxon>Niveispirillum</taxon>
    </lineage>
</organism>
<evidence type="ECO:0000313" key="2">
    <source>
        <dbReference type="Proteomes" id="UP000234752"/>
    </source>
</evidence>